<sequence length="428" mass="47144">MQHCCIYDFKLINCFQNLNQPDMIRTQTNLFRALLIILLLWGCSDSDDPLDKEHPENREYSFVRLLISNADNSNLLFYTPSTQDLEAFDIKHPKGSLYASSSGRYALITHRDHNYVETFDSSIEAHGDHAHLSDAKVGGMYSNGNKPTHVKSKLGKFLVFNDGDGTLSIGRESKVGNSEEMRQIDLGLTAHHGAMAIFKNGNYAVTEKLGEPGGLPEQVILIDSDGKKIDGIEPIATPGIHGSASNDNTAVFGSISGVLIIHDNGQQEIISYPADFDKSWIGSLMSTYDANKFIGAVRGKGLYTVDVAAKSISPLVMYDNIVKMAVSSDKKKLGLLLQDGTLVYFDLEDKSEIFSEKVIDAIPEQQGHGHTSPNLTLSSKYAYISEPVKKELLHVYLAKPSEIKKQELQHVPYSLVLLGAELDNEGAH</sequence>
<evidence type="ECO:0000313" key="2">
    <source>
        <dbReference type="Proteomes" id="UP001348817"/>
    </source>
</evidence>
<dbReference type="EMBL" id="AP025314">
    <property type="protein sequence ID" value="BDD11229.1"/>
    <property type="molecule type" value="Genomic_DNA"/>
</dbReference>
<dbReference type="AlphaFoldDB" id="A0AAU9CXK2"/>
<dbReference type="Proteomes" id="UP001348817">
    <property type="component" value="Chromosome"/>
</dbReference>
<proteinExistence type="predicted"/>
<dbReference type="KEGG" id="fax:FUAX_36610"/>
<reference evidence="1 2" key="1">
    <citation type="submission" date="2021-12" db="EMBL/GenBank/DDBJ databases">
        <title>Genome sequencing of bacteria with rrn-lacking chromosome and rrn-plasmid.</title>
        <authorList>
            <person name="Anda M."/>
            <person name="Iwasaki W."/>
        </authorList>
    </citation>
    <scope>NUCLEOTIDE SEQUENCE [LARGE SCALE GENOMIC DNA]</scope>
    <source>
        <strain evidence="1 2">DSM 100852</strain>
    </source>
</reference>
<accession>A0AAU9CXK2</accession>
<organism evidence="1 2">
    <name type="scientific">Fulvitalea axinellae</name>
    <dbReference type="NCBI Taxonomy" id="1182444"/>
    <lineage>
        <taxon>Bacteria</taxon>
        <taxon>Pseudomonadati</taxon>
        <taxon>Bacteroidota</taxon>
        <taxon>Cytophagia</taxon>
        <taxon>Cytophagales</taxon>
        <taxon>Persicobacteraceae</taxon>
        <taxon>Fulvitalea</taxon>
    </lineage>
</organism>
<gene>
    <name evidence="1" type="ORF">FUAX_36610</name>
</gene>
<keyword evidence="2" id="KW-1185">Reference proteome</keyword>
<name>A0AAU9CXK2_9BACT</name>
<evidence type="ECO:0000313" key="1">
    <source>
        <dbReference type="EMBL" id="BDD11229.1"/>
    </source>
</evidence>
<dbReference type="SUPFAM" id="SSF69322">
    <property type="entry name" value="Tricorn protease domain 2"/>
    <property type="match status" value="1"/>
</dbReference>
<protein>
    <submittedName>
        <fullName evidence="1">Uncharacterized protein</fullName>
    </submittedName>
</protein>